<dbReference type="Proteomes" id="UP001160499">
    <property type="component" value="Unassembled WGS sequence"/>
</dbReference>
<dbReference type="EMBL" id="JARXVH010000020">
    <property type="protein sequence ID" value="MDH6221112.1"/>
    <property type="molecule type" value="Genomic_DNA"/>
</dbReference>
<proteinExistence type="predicted"/>
<comment type="caution">
    <text evidence="2">The sequence shown here is derived from an EMBL/GenBank/DDBJ whole genome shotgun (WGS) entry which is preliminary data.</text>
</comment>
<evidence type="ECO:0000256" key="1">
    <source>
        <dbReference type="SAM" id="MobiDB-lite"/>
    </source>
</evidence>
<sequence>MHRHQPDGDLTERTCLRWAPPDDPGTDWEAYLPSAASSRNGHVKLSTLDPQSFPPIAYAFPAGSLLPDLRTFPRVHDDRMDRPAGGLWCSPIAARDDTGAPTGTAWTDWCLQSDDFREKGYLHPDRSPYDRIVTLGPLSGARIYRISTRANLDQLVREYPLPEVTFPLLHRSAPDGEALAGDGCDAVYASPRGSRPSPRSSRPPP</sequence>
<evidence type="ECO:0008006" key="4">
    <source>
        <dbReference type="Google" id="ProtNLM"/>
    </source>
</evidence>
<organism evidence="2 3">
    <name type="scientific">Streptomyces pseudovenezuelae</name>
    <dbReference type="NCBI Taxonomy" id="67350"/>
    <lineage>
        <taxon>Bacteria</taxon>
        <taxon>Bacillati</taxon>
        <taxon>Actinomycetota</taxon>
        <taxon>Actinomycetes</taxon>
        <taxon>Kitasatosporales</taxon>
        <taxon>Streptomycetaceae</taxon>
        <taxon>Streptomyces</taxon>
        <taxon>Streptomyces aurantiacus group</taxon>
    </lineage>
</organism>
<accession>A0ABT6LXU3</accession>
<reference evidence="2 3" key="1">
    <citation type="submission" date="2023-04" db="EMBL/GenBank/DDBJ databases">
        <title>Forest soil microbial communities from Buena Vista Peninsula, Colon Province, Panama.</title>
        <authorList>
            <person name="Bouskill N."/>
        </authorList>
    </citation>
    <scope>NUCLEOTIDE SEQUENCE [LARGE SCALE GENOMIC DNA]</scope>
    <source>
        <strain evidence="2 3">GGS1</strain>
    </source>
</reference>
<name>A0ABT6LXU3_9ACTN</name>
<protein>
    <recommendedName>
        <fullName evidence="4">RES domain-containing protein</fullName>
    </recommendedName>
</protein>
<evidence type="ECO:0000313" key="2">
    <source>
        <dbReference type="EMBL" id="MDH6221112.1"/>
    </source>
</evidence>
<evidence type="ECO:0000313" key="3">
    <source>
        <dbReference type="Proteomes" id="UP001160499"/>
    </source>
</evidence>
<feature type="compositionally biased region" description="Low complexity" evidence="1">
    <location>
        <begin position="190"/>
        <end position="205"/>
    </location>
</feature>
<keyword evidence="3" id="KW-1185">Reference proteome</keyword>
<feature type="region of interest" description="Disordered" evidence="1">
    <location>
        <begin position="180"/>
        <end position="205"/>
    </location>
</feature>
<gene>
    <name evidence="2" type="ORF">M2283_008454</name>
</gene>